<dbReference type="PANTHER" id="PTHR11521">
    <property type="entry name" value="TROPONIN T"/>
    <property type="match status" value="1"/>
</dbReference>
<feature type="compositionally biased region" description="Basic and acidic residues" evidence="2">
    <location>
        <begin position="820"/>
        <end position="843"/>
    </location>
</feature>
<dbReference type="GO" id="GO:0005523">
    <property type="term" value="F:tropomyosin binding"/>
    <property type="evidence" value="ECO:0007669"/>
    <property type="project" value="TreeGrafter"/>
</dbReference>
<sequence>MSSYRKSSYTSQQNFNINSSSNIPSLYNLAENSPRGLYSRRGSKIDSFNDISSLKQSLFISNEKGSSILSPQKNDTTYLQPKKLSYLSRDYSNKKGATSDTGDESNNNNNGKHYSFTQNFNQPIFKKVSQPTTKTENVLDSNLQQEFVKRLLNAHNTVDNLLRGRGRCIEDESNYLMPKFSRHQEAESSNQSGVDCKRRFSIPKYNFMTKKYSQSPTNSTSTIDSESSSAYSSSSMENSSVPENISEDDDTSVDSVLNTDCEEDLPEEEITAHFFLEVNLSEYVPNSKNTISKSGDNIIKISLPMCQKTFDFLNITNKKLNLKNPFNNIKGSTHIILPQYNKSAVTLNTTLPSSRKKYIKKVKETSGEEKPIMVKKRQSRLKRMKKVDDNEDDDVWQCKAEISIQHFSYSYKKSDQIKPFLHPPPEKLIRLHLRLTNHHPLKSDVTSTFILNKQTIAIEKSIKLGMRRRKEDKKKVSMNDKKIHAPNLVNLHMFEGKHSIVRKDSLTPQYNLKVPEVFLKGDVENKITKDGFNKGKRKPLSGVNAIKMLIDKQNQNIPSKETENHYKSIKENLKKTNFPGNMLLKKPTKVKIGASDNKRIEDDDKNDNNCTKVTKILHNDNHNASVIRKENNRKYSVDIDKKLIERFCNTNHIPKPTTIIKNYSLPTVPKKMDGKEKEMFVKDENKNDGIHFIRYKSPKRLKIDEDKKNIDKIFEIKTNYSIRRSSVAPEVTMFDAQDKRTLIRSYSECPKVNKNVYSHSLHNFGVSLKSVKERLLQTKEELERKPPKKVFIPQWRKNSEEEEYEEEEVEEEEEEADDVEPVKIEDAEHDHEDEEAKVRKNLKDYEIDDANMTEGEKAMLAAKRRQEEEDKAKVQEYEEKRRIEREREEEELRKLKEKQERRRLEREAEEREAAEKLRLAEERRKQEEEERRARMEAEKKKKEEEAKRRTQMMGGSFASATAGTGGRNFVIPEKKEKTADKFGNIVQAKQEMGMTKEQQEEAKRNYMSTIVKGLDLSNVLSSDLKEKIKTLHQRICKLEIEKYDLEKRHERQVYDLKELNERQRQVARNTALKKGVDPSDAGGRHPPKVCISSKYDRQTDRRSFKEKRAMFDNKFAYPCFPNVPPPPTILEKKIKPDIGEEGKEGHEGDYDEYEEEYEEEEE</sequence>
<dbReference type="Pfam" id="PF00992">
    <property type="entry name" value="Troponin"/>
    <property type="match status" value="1"/>
</dbReference>
<dbReference type="WBParaSite" id="SPAL_0000360400.1">
    <property type="protein sequence ID" value="SPAL_0000360400.1"/>
    <property type="gene ID" value="SPAL_0000360400"/>
</dbReference>
<feature type="compositionally biased region" description="Acidic residues" evidence="2">
    <location>
        <begin position="1149"/>
        <end position="1162"/>
    </location>
</feature>
<organism evidence="3 4">
    <name type="scientific">Strongyloides papillosus</name>
    <name type="common">Intestinal threadworm</name>
    <dbReference type="NCBI Taxonomy" id="174720"/>
    <lineage>
        <taxon>Eukaryota</taxon>
        <taxon>Metazoa</taxon>
        <taxon>Ecdysozoa</taxon>
        <taxon>Nematoda</taxon>
        <taxon>Chromadorea</taxon>
        <taxon>Rhabditida</taxon>
        <taxon>Tylenchina</taxon>
        <taxon>Panagrolaimomorpha</taxon>
        <taxon>Strongyloidoidea</taxon>
        <taxon>Strongyloididae</taxon>
        <taxon>Strongyloides</taxon>
    </lineage>
</organism>
<comment type="similarity">
    <text evidence="1">Belongs to the troponin T family.</text>
</comment>
<name>A0A0N5BC55_STREA</name>
<feature type="compositionally biased region" description="Basic and acidic residues" evidence="2">
    <location>
        <begin position="864"/>
        <end position="948"/>
    </location>
</feature>
<feature type="region of interest" description="Disordered" evidence="2">
    <location>
        <begin position="863"/>
        <end position="976"/>
    </location>
</feature>
<keyword evidence="3" id="KW-1185">Reference proteome</keyword>
<dbReference type="FunFam" id="1.20.5.350:FF:000006">
    <property type="entry name" value="TropoNin T"/>
    <property type="match status" value="1"/>
</dbReference>
<dbReference type="InterPro" id="IPR001978">
    <property type="entry name" value="Troponin"/>
</dbReference>
<feature type="region of interest" description="Disordered" evidence="2">
    <location>
        <begin position="211"/>
        <end position="254"/>
    </location>
</feature>
<dbReference type="InterPro" id="IPR038077">
    <property type="entry name" value="Troponin_sf"/>
</dbReference>
<feature type="region of interest" description="Disordered" evidence="2">
    <location>
        <begin position="1126"/>
        <end position="1162"/>
    </location>
</feature>
<evidence type="ECO:0000313" key="4">
    <source>
        <dbReference type="WBParaSite" id="SPAL_0000360400.1"/>
    </source>
</evidence>
<evidence type="ECO:0000256" key="2">
    <source>
        <dbReference type="SAM" id="MobiDB-lite"/>
    </source>
</evidence>
<dbReference type="GO" id="GO:0006936">
    <property type="term" value="P:muscle contraction"/>
    <property type="evidence" value="ECO:0007669"/>
    <property type="project" value="TreeGrafter"/>
</dbReference>
<feature type="compositionally biased region" description="Low complexity" evidence="2">
    <location>
        <begin position="217"/>
        <end position="244"/>
    </location>
</feature>
<accession>A0A0N5BC55</accession>
<feature type="region of interest" description="Disordered" evidence="2">
    <location>
        <begin position="1071"/>
        <end position="1102"/>
    </location>
</feature>
<dbReference type="SUPFAM" id="SSF90250">
    <property type="entry name" value="Troponin coil-coiled subunits"/>
    <property type="match status" value="1"/>
</dbReference>
<dbReference type="Proteomes" id="UP000046392">
    <property type="component" value="Unplaced"/>
</dbReference>
<dbReference type="Gene3D" id="1.20.5.350">
    <property type="match status" value="1"/>
</dbReference>
<dbReference type="GO" id="GO:0045214">
    <property type="term" value="P:sarcomere organization"/>
    <property type="evidence" value="ECO:0007669"/>
    <property type="project" value="TreeGrafter"/>
</dbReference>
<dbReference type="PANTHER" id="PTHR11521:SF1">
    <property type="entry name" value="TROPONIN T, SKELETAL MUSCLE"/>
    <property type="match status" value="1"/>
</dbReference>
<feature type="region of interest" description="Disordered" evidence="2">
    <location>
        <begin position="89"/>
        <end position="116"/>
    </location>
</feature>
<evidence type="ECO:0000313" key="3">
    <source>
        <dbReference type="Proteomes" id="UP000046392"/>
    </source>
</evidence>
<feature type="region of interest" description="Disordered" evidence="2">
    <location>
        <begin position="796"/>
        <end position="843"/>
    </location>
</feature>
<feature type="compositionally biased region" description="Acidic residues" evidence="2">
    <location>
        <begin position="800"/>
        <end position="819"/>
    </location>
</feature>
<reference evidence="4" key="1">
    <citation type="submission" date="2017-02" db="UniProtKB">
        <authorList>
            <consortium name="WormBaseParasite"/>
        </authorList>
    </citation>
    <scope>IDENTIFICATION</scope>
</reference>
<protein>
    <submittedName>
        <fullName evidence="4">Arrestin_C domain-containing protein</fullName>
    </submittedName>
</protein>
<proteinExistence type="inferred from homology"/>
<dbReference type="InterPro" id="IPR027707">
    <property type="entry name" value="TNNT"/>
</dbReference>
<evidence type="ECO:0000256" key="1">
    <source>
        <dbReference type="ARBA" id="ARBA00008330"/>
    </source>
</evidence>
<feature type="compositionally biased region" description="Polar residues" evidence="2">
    <location>
        <begin position="95"/>
        <end position="116"/>
    </location>
</feature>
<dbReference type="GO" id="GO:0006937">
    <property type="term" value="P:regulation of muscle contraction"/>
    <property type="evidence" value="ECO:0007669"/>
    <property type="project" value="InterPro"/>
</dbReference>
<dbReference type="GO" id="GO:0005861">
    <property type="term" value="C:troponin complex"/>
    <property type="evidence" value="ECO:0007669"/>
    <property type="project" value="InterPro"/>
</dbReference>
<feature type="compositionally biased region" description="Basic and acidic residues" evidence="2">
    <location>
        <begin position="1130"/>
        <end position="1148"/>
    </location>
</feature>
<dbReference type="AlphaFoldDB" id="A0A0N5BC55"/>
<dbReference type="STRING" id="174720.A0A0N5BC55"/>